<sequence length="261" mass="27741">MMKLFRRGAALALAAMLCIVTAFAAYPQPTDRFYVNDFADVLSADTEQYLLDNSAALEKATKAQLVVVTVPSLDDRPIEEYGLELGRTWGIGGEEDNNGVLLLLAPNERQVRIEVGYGLEGALNDSKTGRFLDQYAVPYFRDDNWDEGIAAVYSALLAEIYQEYGLEVPDSVRPVDAPEEDEGSGNGLVIALVVIVLVILLGSGGFFPRGPRPPRRGFYMGPYFGGGSHYGGGFRGGGFGGGGGFRGGGGSFGGGGSSRGF</sequence>
<keyword evidence="1" id="KW-1133">Transmembrane helix</keyword>
<feature type="domain" description="TPM" evidence="3">
    <location>
        <begin position="35"/>
        <end position="157"/>
    </location>
</feature>
<comment type="caution">
    <text evidence="4">The sequence shown here is derived from an EMBL/GenBank/DDBJ whole genome shotgun (WGS) entry which is preliminary data.</text>
</comment>
<evidence type="ECO:0000313" key="4">
    <source>
        <dbReference type="EMBL" id="MBC8545843.1"/>
    </source>
</evidence>
<keyword evidence="2" id="KW-0732">Signal</keyword>
<feature type="transmembrane region" description="Helical" evidence="1">
    <location>
        <begin position="188"/>
        <end position="207"/>
    </location>
</feature>
<dbReference type="PANTHER" id="PTHR30373:SF2">
    <property type="entry name" value="UPF0603 PROTEIN YGCG"/>
    <property type="match status" value="1"/>
</dbReference>
<gene>
    <name evidence="4" type="ORF">H8711_02675</name>
</gene>
<keyword evidence="1" id="KW-0812">Transmembrane</keyword>
<name>A0A926DV05_9FIRM</name>
<reference evidence="4" key="1">
    <citation type="submission" date="2020-08" db="EMBL/GenBank/DDBJ databases">
        <title>Genome public.</title>
        <authorList>
            <person name="Liu C."/>
            <person name="Sun Q."/>
        </authorList>
    </citation>
    <scope>NUCLEOTIDE SEQUENCE</scope>
    <source>
        <strain evidence="4">NSJ-31</strain>
    </source>
</reference>
<dbReference type="Gene3D" id="3.10.310.50">
    <property type="match status" value="1"/>
</dbReference>
<keyword evidence="1" id="KW-0472">Membrane</keyword>
<evidence type="ECO:0000313" key="5">
    <source>
        <dbReference type="Proteomes" id="UP000653127"/>
    </source>
</evidence>
<feature type="signal peptide" evidence="2">
    <location>
        <begin position="1"/>
        <end position="24"/>
    </location>
</feature>
<dbReference type="Pfam" id="PF04536">
    <property type="entry name" value="TPM_phosphatase"/>
    <property type="match status" value="1"/>
</dbReference>
<protein>
    <submittedName>
        <fullName evidence="4">TPM domain-containing protein</fullName>
    </submittedName>
</protein>
<accession>A0A926DV05</accession>
<evidence type="ECO:0000256" key="2">
    <source>
        <dbReference type="SAM" id="SignalP"/>
    </source>
</evidence>
<dbReference type="AlphaFoldDB" id="A0A926DV05"/>
<dbReference type="RefSeq" id="WP_249281997.1">
    <property type="nucleotide sequence ID" value="NZ_JACRST010000002.1"/>
</dbReference>
<dbReference type="EMBL" id="JACRST010000002">
    <property type="protein sequence ID" value="MBC8545843.1"/>
    <property type="molecule type" value="Genomic_DNA"/>
</dbReference>
<dbReference type="Proteomes" id="UP000653127">
    <property type="component" value="Unassembled WGS sequence"/>
</dbReference>
<feature type="chain" id="PRO_5037840478" evidence="2">
    <location>
        <begin position="25"/>
        <end position="261"/>
    </location>
</feature>
<evidence type="ECO:0000256" key="1">
    <source>
        <dbReference type="SAM" id="Phobius"/>
    </source>
</evidence>
<organism evidence="4 5">
    <name type="scientific">Ligaoa zhengdingensis</name>
    <dbReference type="NCBI Taxonomy" id="2763658"/>
    <lineage>
        <taxon>Bacteria</taxon>
        <taxon>Bacillati</taxon>
        <taxon>Bacillota</taxon>
        <taxon>Clostridia</taxon>
        <taxon>Eubacteriales</taxon>
        <taxon>Oscillospiraceae</taxon>
        <taxon>Ligaoa</taxon>
    </lineage>
</organism>
<evidence type="ECO:0000259" key="3">
    <source>
        <dbReference type="Pfam" id="PF04536"/>
    </source>
</evidence>
<dbReference type="PANTHER" id="PTHR30373">
    <property type="entry name" value="UPF0603 PROTEIN YGCG"/>
    <property type="match status" value="1"/>
</dbReference>
<proteinExistence type="predicted"/>
<keyword evidence="5" id="KW-1185">Reference proteome</keyword>
<dbReference type="InterPro" id="IPR007621">
    <property type="entry name" value="TPM_dom"/>
</dbReference>